<evidence type="ECO:0000313" key="3">
    <source>
        <dbReference type="Proteomes" id="UP000076532"/>
    </source>
</evidence>
<dbReference type="Proteomes" id="UP000076532">
    <property type="component" value="Unassembled WGS sequence"/>
</dbReference>
<accession>A0A166LJ94</accession>
<gene>
    <name evidence="2" type="ORF">FIBSPDRAFT_465909</name>
</gene>
<sequence>MLSMAQELGRYLVGLIGLDTASRAERSAHPQIMIILSCACKQAVNSTKRTKHDPALPSKLLSRFERQLPATNVGKSGARSTTFERRIQVSPADDGGKY</sequence>
<dbReference type="AlphaFoldDB" id="A0A166LJ94"/>
<keyword evidence="3" id="KW-1185">Reference proteome</keyword>
<protein>
    <submittedName>
        <fullName evidence="2">Uncharacterized protein</fullName>
    </submittedName>
</protein>
<dbReference type="EMBL" id="KV417535">
    <property type="protein sequence ID" value="KZP23015.1"/>
    <property type="molecule type" value="Genomic_DNA"/>
</dbReference>
<proteinExistence type="predicted"/>
<feature type="compositionally biased region" description="Polar residues" evidence="1">
    <location>
        <begin position="71"/>
        <end position="81"/>
    </location>
</feature>
<organism evidence="2 3">
    <name type="scientific">Athelia psychrophila</name>
    <dbReference type="NCBI Taxonomy" id="1759441"/>
    <lineage>
        <taxon>Eukaryota</taxon>
        <taxon>Fungi</taxon>
        <taxon>Dikarya</taxon>
        <taxon>Basidiomycota</taxon>
        <taxon>Agaricomycotina</taxon>
        <taxon>Agaricomycetes</taxon>
        <taxon>Agaricomycetidae</taxon>
        <taxon>Atheliales</taxon>
        <taxon>Atheliaceae</taxon>
        <taxon>Athelia</taxon>
    </lineage>
</organism>
<reference evidence="2 3" key="1">
    <citation type="journal article" date="2016" name="Mol. Biol. Evol.">
        <title>Comparative Genomics of Early-Diverging Mushroom-Forming Fungi Provides Insights into the Origins of Lignocellulose Decay Capabilities.</title>
        <authorList>
            <person name="Nagy L.G."/>
            <person name="Riley R."/>
            <person name="Tritt A."/>
            <person name="Adam C."/>
            <person name="Daum C."/>
            <person name="Floudas D."/>
            <person name="Sun H."/>
            <person name="Yadav J.S."/>
            <person name="Pangilinan J."/>
            <person name="Larsson K.H."/>
            <person name="Matsuura K."/>
            <person name="Barry K."/>
            <person name="Labutti K."/>
            <person name="Kuo R."/>
            <person name="Ohm R.A."/>
            <person name="Bhattacharya S.S."/>
            <person name="Shirouzu T."/>
            <person name="Yoshinaga Y."/>
            <person name="Martin F.M."/>
            <person name="Grigoriev I.V."/>
            <person name="Hibbett D.S."/>
        </authorList>
    </citation>
    <scope>NUCLEOTIDE SEQUENCE [LARGE SCALE GENOMIC DNA]</scope>
    <source>
        <strain evidence="2 3">CBS 109695</strain>
    </source>
</reference>
<evidence type="ECO:0000256" key="1">
    <source>
        <dbReference type="SAM" id="MobiDB-lite"/>
    </source>
</evidence>
<evidence type="ECO:0000313" key="2">
    <source>
        <dbReference type="EMBL" id="KZP23015.1"/>
    </source>
</evidence>
<name>A0A166LJ94_9AGAM</name>
<feature type="region of interest" description="Disordered" evidence="1">
    <location>
        <begin position="71"/>
        <end position="98"/>
    </location>
</feature>